<dbReference type="Pfam" id="PF15919">
    <property type="entry name" value="HicB_lk_antitox"/>
    <property type="match status" value="1"/>
</dbReference>
<dbReference type="SUPFAM" id="SSF143100">
    <property type="entry name" value="TTHA1013/TTHA0281-like"/>
    <property type="match status" value="1"/>
</dbReference>
<keyword evidence="2" id="KW-0614">Plasmid</keyword>
<dbReference type="AlphaFoldDB" id="A0A9X7T7Q0"/>
<gene>
    <name evidence="2" type="ORF">FEE39_09845</name>
</gene>
<feature type="domain" description="HicB-like antitoxin of toxin-antitoxin system" evidence="1">
    <location>
        <begin position="3"/>
        <end position="107"/>
    </location>
</feature>
<protein>
    <submittedName>
        <fullName evidence="2">HicB family protein</fullName>
    </submittedName>
</protein>
<sequence>MFYFATFHQNDQNQYEVNFPDLEPYAATYGDTLEEALQSAHDSLVGYLLTAEDFNETVPKPTIDPTQLNVKLNYPDFMMPVEVNLKLEREKELNKLVKKTLTIPKYLNDLGKKNNINFSAILTNALKENLNLK</sequence>
<geneLocation type="plasmid" evidence="2 3">
    <name>unnamed1</name>
</geneLocation>
<dbReference type="InterPro" id="IPR031807">
    <property type="entry name" value="HicB-like"/>
</dbReference>
<reference evidence="2 3" key="1">
    <citation type="submission" date="2019-06" db="EMBL/GenBank/DDBJ databases">
        <title>Whole genome sequencing of Lactobacillus johnsonii strain G2A.</title>
        <authorList>
            <person name="Conlan S."/>
            <person name="Thomas P.J."/>
            <person name="Mullikin J."/>
            <person name="Singer J."/>
            <person name="Weaver C."/>
            <person name="Segre J.A."/>
        </authorList>
    </citation>
    <scope>NUCLEOTIDE SEQUENCE [LARGE SCALE GENOMIC DNA]</scope>
    <source>
        <strain evidence="2 3">G2A</strain>
        <plasmid evidence="2 3">unnamed1</plasmid>
    </source>
</reference>
<proteinExistence type="predicted"/>
<dbReference type="InterPro" id="IPR035069">
    <property type="entry name" value="TTHA1013/TTHA0281-like"/>
</dbReference>
<evidence type="ECO:0000313" key="3">
    <source>
        <dbReference type="Proteomes" id="UP000464749"/>
    </source>
</evidence>
<accession>A0A9X7T7Q0</accession>
<dbReference type="EMBL" id="CP040855">
    <property type="protein sequence ID" value="QIA88536.1"/>
    <property type="molecule type" value="Genomic_DNA"/>
</dbReference>
<dbReference type="RefSeq" id="WP_163588916.1">
    <property type="nucleotide sequence ID" value="NZ_CP040855.1"/>
</dbReference>
<organism evidence="2 3">
    <name type="scientific">Lactobacillus johnsonii</name>
    <dbReference type="NCBI Taxonomy" id="33959"/>
    <lineage>
        <taxon>Bacteria</taxon>
        <taxon>Bacillati</taxon>
        <taxon>Bacillota</taxon>
        <taxon>Bacilli</taxon>
        <taxon>Lactobacillales</taxon>
        <taxon>Lactobacillaceae</taxon>
        <taxon>Lactobacillus</taxon>
    </lineage>
</organism>
<name>A0A9X7T7Q0_LACJH</name>
<evidence type="ECO:0000313" key="2">
    <source>
        <dbReference type="EMBL" id="QIA88536.1"/>
    </source>
</evidence>
<evidence type="ECO:0000259" key="1">
    <source>
        <dbReference type="Pfam" id="PF15919"/>
    </source>
</evidence>
<dbReference type="Proteomes" id="UP000464749">
    <property type="component" value="Plasmid unnamed1"/>
</dbReference>
<dbReference type="Gene3D" id="3.30.160.250">
    <property type="match status" value="1"/>
</dbReference>